<evidence type="ECO:0000313" key="11">
    <source>
        <dbReference type="Proteomes" id="UP000826014"/>
    </source>
</evidence>
<dbReference type="Proteomes" id="UP000826014">
    <property type="component" value="Chromosome"/>
</dbReference>
<dbReference type="EMBL" id="CP075587">
    <property type="protein sequence ID" value="QYF48848.1"/>
    <property type="molecule type" value="Genomic_DNA"/>
</dbReference>
<keyword evidence="6 8" id="KW-1133">Transmembrane helix</keyword>
<keyword evidence="7 8" id="KW-0472">Membrane</keyword>
<evidence type="ECO:0000256" key="3">
    <source>
        <dbReference type="ARBA" id="ARBA00022475"/>
    </source>
</evidence>
<accession>A0ABX8V755</accession>
<dbReference type="EC" id="2.-.-.-" evidence="10"/>
<name>A0ABX8V755_9BACT</name>
<reference evidence="10 11" key="1">
    <citation type="journal article" date="2022" name="bioRxiv">
        <title>Ecology and evolution of chlamydial symbionts of arthropods.</title>
        <authorList>
            <person name="Halter T."/>
            <person name="Koestlbacher S."/>
            <person name="Collingro A."/>
            <person name="Sixt B.S."/>
            <person name="Toenshoff E.R."/>
            <person name="Hendrickx F."/>
            <person name="Kostanjsek R."/>
            <person name="Horn M."/>
        </authorList>
    </citation>
    <scope>NUCLEOTIDE SEQUENCE [LARGE SCALE GENOMIC DNA]</scope>
    <source>
        <strain evidence="10">W744xW776</strain>
    </source>
</reference>
<protein>
    <submittedName>
        <fullName evidence="10">Sugar transferase EpsL</fullName>
        <ecNumber evidence="10">2.-.-.-</ecNumber>
    </submittedName>
</protein>
<evidence type="ECO:0000256" key="4">
    <source>
        <dbReference type="ARBA" id="ARBA00022679"/>
    </source>
</evidence>
<dbReference type="RefSeq" id="WP_215217763.1">
    <property type="nucleotide sequence ID" value="NZ_CP075587.1"/>
</dbReference>
<dbReference type="Pfam" id="PF02397">
    <property type="entry name" value="Bac_transf"/>
    <property type="match status" value="1"/>
</dbReference>
<evidence type="ECO:0000256" key="2">
    <source>
        <dbReference type="ARBA" id="ARBA00006464"/>
    </source>
</evidence>
<evidence type="ECO:0000256" key="1">
    <source>
        <dbReference type="ARBA" id="ARBA00004236"/>
    </source>
</evidence>
<evidence type="ECO:0000313" key="10">
    <source>
        <dbReference type="EMBL" id="QYF48848.1"/>
    </source>
</evidence>
<dbReference type="GO" id="GO:0016740">
    <property type="term" value="F:transferase activity"/>
    <property type="evidence" value="ECO:0007669"/>
    <property type="project" value="UniProtKB-KW"/>
</dbReference>
<sequence>MTLDRISSDPTLAASLEIVPFKRRKRIFDILFSSIALLLGLLLFIVIAFLIKLSSKGPVFYCSLRLGHKGRLFKFWKFRSMYCDADSRLQHLLKQQPKLNREWQKFFKLKNDPRLTYIGRLIRKTSLDELPQFWNVLKGDLSIVGPRPYLPREEKRIKELIGSNIDVLFSVKPGLTGIWQTSGRSALSFEKRIALDLSYVQTYSFLLDMQLIAKTIPEMIASKGAF</sequence>
<evidence type="ECO:0000256" key="7">
    <source>
        <dbReference type="ARBA" id="ARBA00023136"/>
    </source>
</evidence>
<evidence type="ECO:0000259" key="9">
    <source>
        <dbReference type="Pfam" id="PF02397"/>
    </source>
</evidence>
<evidence type="ECO:0000256" key="8">
    <source>
        <dbReference type="SAM" id="Phobius"/>
    </source>
</evidence>
<keyword evidence="11" id="KW-1185">Reference proteome</keyword>
<feature type="domain" description="Bacterial sugar transferase" evidence="9">
    <location>
        <begin position="25"/>
        <end position="220"/>
    </location>
</feature>
<dbReference type="PANTHER" id="PTHR30576">
    <property type="entry name" value="COLANIC BIOSYNTHESIS UDP-GLUCOSE LIPID CARRIER TRANSFERASE"/>
    <property type="match status" value="1"/>
</dbReference>
<dbReference type="InterPro" id="IPR003362">
    <property type="entry name" value="Bact_transf"/>
</dbReference>
<keyword evidence="5 8" id="KW-0812">Transmembrane</keyword>
<dbReference type="PANTHER" id="PTHR30576:SF4">
    <property type="entry name" value="UNDECAPRENYL-PHOSPHATE GALACTOSE PHOSPHOTRANSFERASE"/>
    <property type="match status" value="1"/>
</dbReference>
<feature type="transmembrane region" description="Helical" evidence="8">
    <location>
        <begin position="30"/>
        <end position="51"/>
    </location>
</feature>
<evidence type="ECO:0000256" key="6">
    <source>
        <dbReference type="ARBA" id="ARBA00022989"/>
    </source>
</evidence>
<gene>
    <name evidence="10" type="ORF">RHABOEDO_001074</name>
</gene>
<keyword evidence="4 10" id="KW-0808">Transferase</keyword>
<keyword evidence="3" id="KW-1003">Cell membrane</keyword>
<proteinExistence type="inferred from homology"/>
<comment type="similarity">
    <text evidence="2">Belongs to the bacterial sugar transferase family.</text>
</comment>
<comment type="subcellular location">
    <subcellularLocation>
        <location evidence="1">Cell membrane</location>
    </subcellularLocation>
</comment>
<evidence type="ECO:0000256" key="5">
    <source>
        <dbReference type="ARBA" id="ARBA00022692"/>
    </source>
</evidence>
<organism evidence="10 11">
    <name type="scientific">Candidatus Rhabdochlamydia oedothoracis</name>
    <dbReference type="NCBI Taxonomy" id="2720720"/>
    <lineage>
        <taxon>Bacteria</taxon>
        <taxon>Pseudomonadati</taxon>
        <taxon>Chlamydiota</taxon>
        <taxon>Chlamydiia</taxon>
        <taxon>Parachlamydiales</taxon>
        <taxon>Candidatus Rhabdochlamydiaceae</taxon>
        <taxon>Candidatus Rhabdochlamydia</taxon>
    </lineage>
</organism>